<gene>
    <name evidence="1" type="ORF">LCGC14_1298780</name>
</gene>
<sequence length="167" mass="17832">MTMLHTIQSSYEKLRSAQVTVADSDLDGVTAGLTYKSTDRPDDSECFVAGPEVGGVTLIFDGEGSNNDTFSWSLYGYRTVGPGNIGPAEIVAAGTGLLGTAVSENGFLYADTIVITNPGSWYDVPIAIDSGNNRICKLCFDLVGFKYLSIRFTAIGGTSMQCYVSYF</sequence>
<organism evidence="1">
    <name type="scientific">marine sediment metagenome</name>
    <dbReference type="NCBI Taxonomy" id="412755"/>
    <lineage>
        <taxon>unclassified sequences</taxon>
        <taxon>metagenomes</taxon>
        <taxon>ecological metagenomes</taxon>
    </lineage>
</organism>
<comment type="caution">
    <text evidence="1">The sequence shown here is derived from an EMBL/GenBank/DDBJ whole genome shotgun (WGS) entry which is preliminary data.</text>
</comment>
<accession>A0A0F9N6U0</accession>
<name>A0A0F9N6U0_9ZZZZ</name>
<proteinExistence type="predicted"/>
<protein>
    <submittedName>
        <fullName evidence="1">Uncharacterized protein</fullName>
    </submittedName>
</protein>
<evidence type="ECO:0000313" key="1">
    <source>
        <dbReference type="EMBL" id="KKM84475.1"/>
    </source>
</evidence>
<dbReference type="EMBL" id="LAZR01007562">
    <property type="protein sequence ID" value="KKM84475.1"/>
    <property type="molecule type" value="Genomic_DNA"/>
</dbReference>
<reference evidence="1" key="1">
    <citation type="journal article" date="2015" name="Nature">
        <title>Complex archaea that bridge the gap between prokaryotes and eukaryotes.</title>
        <authorList>
            <person name="Spang A."/>
            <person name="Saw J.H."/>
            <person name="Jorgensen S.L."/>
            <person name="Zaremba-Niedzwiedzka K."/>
            <person name="Martijn J."/>
            <person name="Lind A.E."/>
            <person name="van Eijk R."/>
            <person name="Schleper C."/>
            <person name="Guy L."/>
            <person name="Ettema T.J."/>
        </authorList>
    </citation>
    <scope>NUCLEOTIDE SEQUENCE</scope>
</reference>
<dbReference type="AlphaFoldDB" id="A0A0F9N6U0"/>